<organism evidence="2 3">
    <name type="scientific">Colletotrichum gloeosporioides</name>
    <name type="common">Anthracnose fungus</name>
    <name type="synonym">Glomerella cingulata</name>
    <dbReference type="NCBI Taxonomy" id="474922"/>
    <lineage>
        <taxon>Eukaryota</taxon>
        <taxon>Fungi</taxon>
        <taxon>Dikarya</taxon>
        <taxon>Ascomycota</taxon>
        <taxon>Pezizomycotina</taxon>
        <taxon>Sordariomycetes</taxon>
        <taxon>Hypocreomycetidae</taxon>
        <taxon>Glomerellales</taxon>
        <taxon>Glomerellaceae</taxon>
        <taxon>Colletotrichum</taxon>
        <taxon>Colletotrichum gloeosporioides species complex</taxon>
    </lineage>
</organism>
<dbReference type="PANTHER" id="PTHR33112:SF16">
    <property type="entry name" value="HETEROKARYON INCOMPATIBILITY DOMAIN-CONTAINING PROTEIN"/>
    <property type="match status" value="1"/>
</dbReference>
<proteinExistence type="predicted"/>
<reference evidence="2" key="2">
    <citation type="submission" date="2020-03" db="EMBL/GenBank/DDBJ databases">
        <authorList>
            <person name="Fu F.-F."/>
            <person name="Chen J."/>
        </authorList>
    </citation>
    <scope>NUCLEOTIDE SEQUENCE</scope>
    <source>
        <strain evidence="2">Lc1</strain>
    </source>
</reference>
<dbReference type="GeneID" id="69018047"/>
<dbReference type="InterPro" id="IPR010730">
    <property type="entry name" value="HET"/>
</dbReference>
<dbReference type="EMBL" id="WVTB01000017">
    <property type="protein sequence ID" value="KAF3808731.1"/>
    <property type="molecule type" value="Genomic_DNA"/>
</dbReference>
<dbReference type="RefSeq" id="XP_045267890.1">
    <property type="nucleotide sequence ID" value="XM_045410832.1"/>
</dbReference>
<protein>
    <recommendedName>
        <fullName evidence="1">Heterokaryon incompatibility domain-containing protein</fullName>
    </recommendedName>
</protein>
<dbReference type="Proteomes" id="UP000613401">
    <property type="component" value="Unassembled WGS sequence"/>
</dbReference>
<name>A0A8H4FNR2_COLGL</name>
<gene>
    <name evidence="2" type="ORF">GCG54_00010920</name>
</gene>
<accession>A0A8H4FNR2</accession>
<dbReference type="AlphaFoldDB" id="A0A8H4FNR2"/>
<evidence type="ECO:0000313" key="2">
    <source>
        <dbReference type="EMBL" id="KAF3808731.1"/>
    </source>
</evidence>
<keyword evidence="3" id="KW-1185">Reference proteome</keyword>
<reference evidence="2" key="1">
    <citation type="journal article" date="2020" name="Phytopathology">
        <title>Genome sequence and comparative analysis of Colletotrichum gloeosporioides isolated from Liriodendron leaves.</title>
        <authorList>
            <person name="Fu F.F."/>
            <person name="Hao Z."/>
            <person name="Wang P."/>
            <person name="Lu Y."/>
            <person name="Xue L.J."/>
            <person name="Wei G."/>
            <person name="Tian Y."/>
            <person name="Baishi H."/>
            <person name="Xu H."/>
            <person name="Shi J."/>
            <person name="Cheng T."/>
            <person name="Wang G."/>
            <person name="Yi Y."/>
            <person name="Chen J."/>
        </authorList>
    </citation>
    <scope>NUCLEOTIDE SEQUENCE</scope>
    <source>
        <strain evidence="2">Lc1</strain>
    </source>
</reference>
<evidence type="ECO:0000259" key="1">
    <source>
        <dbReference type="Pfam" id="PF06985"/>
    </source>
</evidence>
<comment type="caution">
    <text evidence="2">The sequence shown here is derived from an EMBL/GenBank/DDBJ whole genome shotgun (WGS) entry which is preliminary data.</text>
</comment>
<sequence length="91" mass="10558">MMECSDVFKDAIRITRCLGFRYLWPDSICINQDNPVEKALAISRMVRIYQCSQLNLSATSDSSLIFQRDPKSVVSILRKKRHPDSRTSKDY</sequence>
<feature type="domain" description="Heterokaryon incompatibility" evidence="1">
    <location>
        <begin position="4"/>
        <end position="64"/>
    </location>
</feature>
<dbReference type="Pfam" id="PF06985">
    <property type="entry name" value="HET"/>
    <property type="match status" value="1"/>
</dbReference>
<evidence type="ECO:0000313" key="3">
    <source>
        <dbReference type="Proteomes" id="UP000613401"/>
    </source>
</evidence>
<dbReference type="PANTHER" id="PTHR33112">
    <property type="entry name" value="DOMAIN PROTEIN, PUTATIVE-RELATED"/>
    <property type="match status" value="1"/>
</dbReference>